<accession>A0A9X2HT84</accession>
<dbReference type="PANTHER" id="PTHR42948">
    <property type="entry name" value="TRANSPORTER"/>
    <property type="match status" value="1"/>
</dbReference>
<evidence type="ECO:0000256" key="1">
    <source>
        <dbReference type="ARBA" id="ARBA00004141"/>
    </source>
</evidence>
<dbReference type="SUPFAM" id="SSF161070">
    <property type="entry name" value="SNF-like"/>
    <property type="match status" value="1"/>
</dbReference>
<keyword evidence="8" id="KW-1185">Reference proteome</keyword>
<organism evidence="7 8">
    <name type="scientific">Gilvimarinus xylanilyticus</name>
    <dbReference type="NCBI Taxonomy" id="2944139"/>
    <lineage>
        <taxon>Bacteria</taxon>
        <taxon>Pseudomonadati</taxon>
        <taxon>Pseudomonadota</taxon>
        <taxon>Gammaproteobacteria</taxon>
        <taxon>Cellvibrionales</taxon>
        <taxon>Cellvibrionaceae</taxon>
        <taxon>Gilvimarinus</taxon>
    </lineage>
</organism>
<feature type="transmembrane region" description="Helical" evidence="6">
    <location>
        <begin position="250"/>
        <end position="274"/>
    </location>
</feature>
<dbReference type="AlphaFoldDB" id="A0A9X2HT84"/>
<feature type="transmembrane region" description="Helical" evidence="6">
    <location>
        <begin position="42"/>
        <end position="61"/>
    </location>
</feature>
<comment type="caution">
    <text evidence="7">The sequence shown here is derived from an EMBL/GenBank/DDBJ whole genome shotgun (WGS) entry which is preliminary data.</text>
</comment>
<feature type="transmembrane region" description="Helical" evidence="6">
    <location>
        <begin position="144"/>
        <end position="163"/>
    </location>
</feature>
<dbReference type="PROSITE" id="PS50267">
    <property type="entry name" value="NA_NEUROTRAN_SYMP_3"/>
    <property type="match status" value="1"/>
</dbReference>
<dbReference type="InterPro" id="IPR047218">
    <property type="entry name" value="YocR/YhdH-like"/>
</dbReference>
<reference evidence="7" key="1">
    <citation type="submission" date="2022-05" db="EMBL/GenBank/DDBJ databases">
        <authorList>
            <person name="Sun H.-N."/>
        </authorList>
    </citation>
    <scope>NUCLEOTIDE SEQUENCE</scope>
    <source>
        <strain evidence="7">HB14</strain>
    </source>
</reference>
<dbReference type="PRINTS" id="PR00176">
    <property type="entry name" value="NANEUSMPORT"/>
</dbReference>
<reference evidence="7" key="2">
    <citation type="submission" date="2023-01" db="EMBL/GenBank/DDBJ databases">
        <title>Gilvimarinus xylanilyticus HB14 isolated from Caulerpa lentillifera aquaculture base in Hainan, China.</title>
        <authorList>
            <person name="Zhang Y.-J."/>
        </authorList>
    </citation>
    <scope>NUCLEOTIDE SEQUENCE</scope>
    <source>
        <strain evidence="7">HB14</strain>
    </source>
</reference>
<dbReference type="RefSeq" id="WP_253966134.1">
    <property type="nucleotide sequence ID" value="NZ_JAMFTH010000001.1"/>
</dbReference>
<dbReference type="GO" id="GO:0016020">
    <property type="term" value="C:membrane"/>
    <property type="evidence" value="ECO:0007669"/>
    <property type="project" value="UniProtKB-SubCell"/>
</dbReference>
<evidence type="ECO:0000313" key="7">
    <source>
        <dbReference type="EMBL" id="MCP8897835.1"/>
    </source>
</evidence>
<evidence type="ECO:0000256" key="2">
    <source>
        <dbReference type="ARBA" id="ARBA00022448"/>
    </source>
</evidence>
<evidence type="ECO:0000256" key="4">
    <source>
        <dbReference type="ARBA" id="ARBA00022989"/>
    </source>
</evidence>
<evidence type="ECO:0000256" key="3">
    <source>
        <dbReference type="ARBA" id="ARBA00022692"/>
    </source>
</evidence>
<dbReference type="EMBL" id="JAMFTH010000001">
    <property type="protein sequence ID" value="MCP8897835.1"/>
    <property type="molecule type" value="Genomic_DNA"/>
</dbReference>
<feature type="transmembrane region" description="Helical" evidence="6">
    <location>
        <begin position="313"/>
        <end position="335"/>
    </location>
</feature>
<evidence type="ECO:0000256" key="6">
    <source>
        <dbReference type="SAM" id="Phobius"/>
    </source>
</evidence>
<feature type="transmembrane region" description="Helical" evidence="6">
    <location>
        <begin position="347"/>
        <end position="369"/>
    </location>
</feature>
<feature type="transmembrane region" description="Helical" evidence="6">
    <location>
        <begin position="376"/>
        <end position="403"/>
    </location>
</feature>
<keyword evidence="5 6" id="KW-0472">Membrane</keyword>
<keyword evidence="3 6" id="KW-0812">Transmembrane</keyword>
<evidence type="ECO:0000313" key="8">
    <source>
        <dbReference type="Proteomes" id="UP001139319"/>
    </source>
</evidence>
<dbReference type="Proteomes" id="UP001139319">
    <property type="component" value="Unassembled WGS sequence"/>
</dbReference>
<dbReference type="InterPro" id="IPR037272">
    <property type="entry name" value="SNS_sf"/>
</dbReference>
<feature type="transmembrane region" description="Helical" evidence="6">
    <location>
        <begin position="12"/>
        <end position="30"/>
    </location>
</feature>
<dbReference type="CDD" id="cd10336">
    <property type="entry name" value="SLC6sbd_Tyt1-Like"/>
    <property type="match status" value="1"/>
</dbReference>
<feature type="transmembrane region" description="Helical" evidence="6">
    <location>
        <begin position="215"/>
        <end position="238"/>
    </location>
</feature>
<dbReference type="InterPro" id="IPR000175">
    <property type="entry name" value="Na/ntran_symport"/>
</dbReference>
<name>A0A9X2HT84_9GAMM</name>
<feature type="transmembrane region" description="Helical" evidence="6">
    <location>
        <begin position="91"/>
        <end position="117"/>
    </location>
</feature>
<protein>
    <submittedName>
        <fullName evidence="7">Sodium-dependent transporter</fullName>
    </submittedName>
</protein>
<dbReference type="Pfam" id="PF00209">
    <property type="entry name" value="SNF"/>
    <property type="match status" value="2"/>
</dbReference>
<gene>
    <name evidence="7" type="ORF">M6D89_00830</name>
</gene>
<feature type="transmembrane region" description="Helical" evidence="6">
    <location>
        <begin position="175"/>
        <end position="195"/>
    </location>
</feature>
<dbReference type="PANTHER" id="PTHR42948:SF1">
    <property type="entry name" value="TRANSPORTER"/>
    <property type="match status" value="1"/>
</dbReference>
<evidence type="ECO:0000256" key="5">
    <source>
        <dbReference type="ARBA" id="ARBA00023136"/>
    </source>
</evidence>
<sequence>MNKARGQFSSKIGFLLAAAGSAVGLGNIWSFPTQAASNGGGAFLLVYLVLAFILAYPALMAELTIGRYSRANVITALEGLSTHRLGRRAGWLCGVVAAMVALLILSFYAIVAGWMLAEFLTPTAHTLGLNNAADWLGSNAMARNLMVCAIMSVLTIAIIARGVEKGIEAWSTRLMPLLFALLLGLIIYVFTQPGAADGLKAYLIPTPEDILDPALILSAMGQAFFSLSLGVGTMLIYGSYLRDTDNLPRMGVSVTLLDTGFAFTAGLLILPAIYVAHAKGVAVFADSGALIGGPDLIFQVLPALFDTMGARGTWLSIAFFALMSIAALTSAISLLEVPVSVCVERWGLSRPVAACLSGGVIFGLSAIIVSQFDALFNIVVTLTTVYGQPLLGVALCLFAGWVLQRNQLLKELSKGHPEIEQTAFWKIWPFYVRFICPALILLTFVQSLR</sequence>
<keyword evidence="2" id="KW-0813">Transport</keyword>
<proteinExistence type="predicted"/>
<comment type="subcellular location">
    <subcellularLocation>
        <location evidence="1">Membrane</location>
        <topology evidence="1">Multi-pass membrane protein</topology>
    </subcellularLocation>
</comment>
<feature type="transmembrane region" description="Helical" evidence="6">
    <location>
        <begin position="423"/>
        <end position="445"/>
    </location>
</feature>
<dbReference type="NCBIfam" id="NF037979">
    <property type="entry name" value="Na_transp"/>
    <property type="match status" value="1"/>
</dbReference>
<keyword evidence="4 6" id="KW-1133">Transmembrane helix</keyword>